<dbReference type="Gene3D" id="3.90.550.10">
    <property type="entry name" value="Spore Coat Polysaccharide Biosynthesis Protein SpsA, Chain A"/>
    <property type="match status" value="1"/>
</dbReference>
<evidence type="ECO:0000313" key="2">
    <source>
        <dbReference type="EMBL" id="UTY38326.1"/>
    </source>
</evidence>
<evidence type="ECO:0000313" key="3">
    <source>
        <dbReference type="Proteomes" id="UP001060112"/>
    </source>
</evidence>
<dbReference type="RefSeq" id="WP_290138580.1">
    <property type="nucleotide sequence ID" value="NZ_CP101620.1"/>
</dbReference>
<dbReference type="SUPFAM" id="SSF53448">
    <property type="entry name" value="Nucleotide-diphospho-sugar transferases"/>
    <property type="match status" value="1"/>
</dbReference>
<sequence length="186" mass="21879">MSNIKVSVIVPIYNVEEYLEECLMSLVKQTLEGIEVLMIDDGSTDHSAFIAKRFEEKYSNFHYFYKENGGLGNARNYAIPYVKGEYLIFLDSDDVVPEYAYEKMYNLAIKTGNDMIIGNVKRFNSTKVWDSGLHKKVFDDAYEHTHILEKPELVYDTTSWNKLFKTSFYKKIIFSFLKKFFTKIFR</sequence>
<dbReference type="InterPro" id="IPR029044">
    <property type="entry name" value="Nucleotide-diphossugar_trans"/>
</dbReference>
<proteinExistence type="predicted"/>
<organism evidence="2 3">
    <name type="scientific">Allocoprobacillus halotolerans</name>
    <dbReference type="NCBI Taxonomy" id="2944914"/>
    <lineage>
        <taxon>Bacteria</taxon>
        <taxon>Bacillati</taxon>
        <taxon>Bacillota</taxon>
        <taxon>Erysipelotrichia</taxon>
        <taxon>Erysipelotrichales</taxon>
        <taxon>Erysipelotrichaceae</taxon>
        <taxon>Allocoprobacillus</taxon>
    </lineage>
</organism>
<evidence type="ECO:0000259" key="1">
    <source>
        <dbReference type="Pfam" id="PF00535"/>
    </source>
</evidence>
<dbReference type="CDD" id="cd00761">
    <property type="entry name" value="Glyco_tranf_GTA_type"/>
    <property type="match status" value="1"/>
</dbReference>
<accession>A0ABY5I2H3</accession>
<keyword evidence="3" id="KW-1185">Reference proteome</keyword>
<dbReference type="Proteomes" id="UP001060112">
    <property type="component" value="Chromosome"/>
</dbReference>
<reference evidence="2" key="1">
    <citation type="submission" date="2022-07" db="EMBL/GenBank/DDBJ databases">
        <title>Faecal culturing of patients with breast cancer.</title>
        <authorList>
            <person name="Teng N.M.Y."/>
            <person name="Kiu R."/>
            <person name="Evans R."/>
            <person name="Baker D.J."/>
            <person name="Zenner C."/>
            <person name="Robinson S.D."/>
            <person name="Hall L.J."/>
        </authorList>
    </citation>
    <scope>NUCLEOTIDE SEQUENCE</scope>
    <source>
        <strain evidence="2">LH1062</strain>
    </source>
</reference>
<dbReference type="InterPro" id="IPR001173">
    <property type="entry name" value="Glyco_trans_2-like"/>
</dbReference>
<name>A0ABY5I2H3_9FIRM</name>
<dbReference type="PANTHER" id="PTHR22916">
    <property type="entry name" value="GLYCOSYLTRANSFERASE"/>
    <property type="match status" value="1"/>
</dbReference>
<gene>
    <name evidence="2" type="ORF">NMU03_11655</name>
</gene>
<feature type="domain" description="Glycosyltransferase 2-like" evidence="1">
    <location>
        <begin position="7"/>
        <end position="172"/>
    </location>
</feature>
<dbReference type="PANTHER" id="PTHR22916:SF3">
    <property type="entry name" value="UDP-GLCNAC:BETAGAL BETA-1,3-N-ACETYLGLUCOSAMINYLTRANSFERASE-LIKE PROTEIN 1"/>
    <property type="match status" value="1"/>
</dbReference>
<protein>
    <submittedName>
        <fullName evidence="2">Glycosyltransferase</fullName>
    </submittedName>
</protein>
<dbReference type="Pfam" id="PF00535">
    <property type="entry name" value="Glycos_transf_2"/>
    <property type="match status" value="1"/>
</dbReference>
<dbReference type="EMBL" id="CP101620">
    <property type="protein sequence ID" value="UTY38326.1"/>
    <property type="molecule type" value="Genomic_DNA"/>
</dbReference>